<proteinExistence type="predicted"/>
<evidence type="ECO:0000313" key="3">
    <source>
        <dbReference type="Proteomes" id="UP000694255"/>
    </source>
</evidence>
<feature type="region of interest" description="Disordered" evidence="1">
    <location>
        <begin position="17"/>
        <end position="41"/>
    </location>
</feature>
<dbReference type="RefSeq" id="XP_049265762.1">
    <property type="nucleotide sequence ID" value="XM_049410660.1"/>
</dbReference>
<dbReference type="OrthoDB" id="5361617at2759"/>
<evidence type="ECO:0000313" key="2">
    <source>
        <dbReference type="EMBL" id="KAG7665530.1"/>
    </source>
</evidence>
<feature type="region of interest" description="Disordered" evidence="1">
    <location>
        <begin position="332"/>
        <end position="403"/>
    </location>
</feature>
<gene>
    <name evidence="2" type="ORF">J8A68_000932</name>
</gene>
<keyword evidence="3" id="KW-1185">Reference proteome</keyword>
<dbReference type="Proteomes" id="UP000694255">
    <property type="component" value="Unassembled WGS sequence"/>
</dbReference>
<organism evidence="2 3">
    <name type="scientific">[Candida] subhashii</name>
    <dbReference type="NCBI Taxonomy" id="561895"/>
    <lineage>
        <taxon>Eukaryota</taxon>
        <taxon>Fungi</taxon>
        <taxon>Dikarya</taxon>
        <taxon>Ascomycota</taxon>
        <taxon>Saccharomycotina</taxon>
        <taxon>Pichiomycetes</taxon>
        <taxon>Debaryomycetaceae</taxon>
        <taxon>Spathaspora</taxon>
    </lineage>
</organism>
<sequence>MSLDLSSDETEGGIYQDELADFHPFEQQQQEEQQSPPKENSRQVRLILDHTAFVRGIGNVKRWFNEDYVNQNLRKSDEVVVLNLYIPSYTLHEFEFVKKGTSISATNAREAIRFIDKYVETENDSFERIKYNLLLETPEDAAPQWGECLKFKVHKPRVKEFPNYKTKLDSNVLGQGGIQNDDNDAEDSFSQQFGSSLSISQRNKVNDIQYENSPSYQNALENSNKHAEMPVRLRYLIRTCIYKRFIEKHAPFRNELEEWKLVTEDPIAKIWAKSFGIDCLNVNEAELLLFQNYDVNSYHLYNPHNNFLNEEEYDPSTNILQHTIDTTLYTYRDARQEPPTVKTRGRDSRRGGRGRRRNNNWARLPTEYVVQESRQERDGSSVKKEKFGAINYAPRPSGELWEP</sequence>
<name>A0A8J5R5I8_9ASCO</name>
<dbReference type="AlphaFoldDB" id="A0A8J5R5I8"/>
<reference evidence="2 3" key="1">
    <citation type="journal article" date="2021" name="DNA Res.">
        <title>Genome analysis of Candida subhashii reveals its hybrid nature and dual mitochondrial genome conformations.</title>
        <authorList>
            <person name="Mixao V."/>
            <person name="Hegedusova E."/>
            <person name="Saus E."/>
            <person name="Pryszcz L.P."/>
            <person name="Cillingova A."/>
            <person name="Nosek J."/>
            <person name="Gabaldon T."/>
        </authorList>
    </citation>
    <scope>NUCLEOTIDE SEQUENCE [LARGE SCALE GENOMIC DNA]</scope>
    <source>
        <strain evidence="2 3">CBS 10753</strain>
    </source>
</reference>
<comment type="caution">
    <text evidence="2">The sequence shown here is derived from an EMBL/GenBank/DDBJ whole genome shotgun (WGS) entry which is preliminary data.</text>
</comment>
<protein>
    <submittedName>
        <fullName evidence="2">NMD4</fullName>
    </submittedName>
</protein>
<dbReference type="EMBL" id="JAGSYN010000049">
    <property type="protein sequence ID" value="KAG7665530.1"/>
    <property type="molecule type" value="Genomic_DNA"/>
</dbReference>
<accession>A0A8J5R5I8</accession>
<evidence type="ECO:0000256" key="1">
    <source>
        <dbReference type="SAM" id="MobiDB-lite"/>
    </source>
</evidence>
<dbReference type="GeneID" id="73467733"/>
<feature type="compositionally biased region" description="Basic and acidic residues" evidence="1">
    <location>
        <begin position="373"/>
        <end position="387"/>
    </location>
</feature>